<keyword evidence="3 5" id="KW-1133">Transmembrane helix</keyword>
<accession>A0A501PQ94</accession>
<evidence type="ECO:0000256" key="3">
    <source>
        <dbReference type="ARBA" id="ARBA00022989"/>
    </source>
</evidence>
<dbReference type="RefSeq" id="WP_139939680.1">
    <property type="nucleotide sequence ID" value="NZ_JBHSYP010000003.1"/>
</dbReference>
<feature type="transmembrane region" description="Helical" evidence="5">
    <location>
        <begin position="65"/>
        <end position="91"/>
    </location>
</feature>
<feature type="transmembrane region" description="Helical" evidence="5">
    <location>
        <begin position="186"/>
        <end position="203"/>
    </location>
</feature>
<sequence>MNHLLTSVERTLAQIFDSAFLRVFILGMITTFVALAAAFFLAEALKDQIPYLDFDWEWVQSIMDWLFGFVLIWLAVLFFVPISTIFVSIFLDDVVDAVEDKYYTTHKAGKRLGLWHLSYLAVRLSLYIVLLNILAVPFYIIFFWTGVGPVVIFYLLNGYLLGWGYYEMVAVRHLGIRESGEHRKSIRGYVLFAGLVITVLFTIPIVNLTAPILAAAIMCHVFHLTIRDRQAEGHAFAREYGHSGQGTDDL</sequence>
<evidence type="ECO:0000313" key="6">
    <source>
        <dbReference type="EMBL" id="TPD61871.1"/>
    </source>
</evidence>
<dbReference type="InterPro" id="IPR059112">
    <property type="entry name" value="CysZ/EI24"/>
</dbReference>
<evidence type="ECO:0000256" key="5">
    <source>
        <dbReference type="SAM" id="Phobius"/>
    </source>
</evidence>
<evidence type="ECO:0000313" key="7">
    <source>
        <dbReference type="Proteomes" id="UP000319148"/>
    </source>
</evidence>
<gene>
    <name evidence="6" type="ORF">FIV46_06585</name>
</gene>
<comment type="subcellular location">
    <subcellularLocation>
        <location evidence="1">Membrane</location>
        <topology evidence="1">Multi-pass membrane protein</topology>
    </subcellularLocation>
</comment>
<dbReference type="Proteomes" id="UP000319148">
    <property type="component" value="Unassembled WGS sequence"/>
</dbReference>
<comment type="caution">
    <text evidence="6">The sequence shown here is derived from an EMBL/GenBank/DDBJ whole genome shotgun (WGS) entry which is preliminary data.</text>
</comment>
<feature type="transmembrane region" description="Helical" evidence="5">
    <location>
        <begin position="141"/>
        <end position="166"/>
    </location>
</feature>
<dbReference type="EMBL" id="VFIY01000005">
    <property type="protein sequence ID" value="TPD61871.1"/>
    <property type="molecule type" value="Genomic_DNA"/>
</dbReference>
<organism evidence="6 7">
    <name type="scientific">Emcibacter nanhaiensis</name>
    <dbReference type="NCBI Taxonomy" id="1505037"/>
    <lineage>
        <taxon>Bacteria</taxon>
        <taxon>Pseudomonadati</taxon>
        <taxon>Pseudomonadota</taxon>
        <taxon>Alphaproteobacteria</taxon>
        <taxon>Emcibacterales</taxon>
        <taxon>Emcibacteraceae</taxon>
        <taxon>Emcibacter</taxon>
    </lineage>
</organism>
<protein>
    <recommendedName>
        <fullName evidence="8">Sulfate transporter family protein</fullName>
    </recommendedName>
</protein>
<dbReference type="OrthoDB" id="5421146at2"/>
<reference evidence="7" key="1">
    <citation type="submission" date="2019-06" db="EMBL/GenBank/DDBJ databases">
        <title>The complete genome of Emcibacter congregatus ZYLT.</title>
        <authorList>
            <person name="Zhao Z."/>
        </authorList>
    </citation>
    <scope>NUCLEOTIDE SEQUENCE [LARGE SCALE GENOMIC DNA]</scope>
    <source>
        <strain evidence="7">MCCC 1A06723</strain>
    </source>
</reference>
<proteinExistence type="predicted"/>
<name>A0A501PQ94_9PROT</name>
<keyword evidence="2 5" id="KW-0812">Transmembrane</keyword>
<feature type="transmembrane region" description="Helical" evidence="5">
    <location>
        <begin position="112"/>
        <end position="135"/>
    </location>
</feature>
<dbReference type="AlphaFoldDB" id="A0A501PQ94"/>
<keyword evidence="4 5" id="KW-0472">Membrane</keyword>
<dbReference type="Pfam" id="PF07264">
    <property type="entry name" value="EI24"/>
    <property type="match status" value="1"/>
</dbReference>
<evidence type="ECO:0008006" key="8">
    <source>
        <dbReference type="Google" id="ProtNLM"/>
    </source>
</evidence>
<evidence type="ECO:0000256" key="2">
    <source>
        <dbReference type="ARBA" id="ARBA00022692"/>
    </source>
</evidence>
<keyword evidence="7" id="KW-1185">Reference proteome</keyword>
<evidence type="ECO:0000256" key="4">
    <source>
        <dbReference type="ARBA" id="ARBA00023136"/>
    </source>
</evidence>
<evidence type="ECO:0000256" key="1">
    <source>
        <dbReference type="ARBA" id="ARBA00004141"/>
    </source>
</evidence>
<feature type="transmembrane region" description="Helical" evidence="5">
    <location>
        <begin position="20"/>
        <end position="45"/>
    </location>
</feature>